<dbReference type="AlphaFoldDB" id="A0A1B2IW07"/>
<dbReference type="KEGG" id="lpd:AYR62_15405"/>
<reference evidence="4 5" key="1">
    <citation type="submission" date="2016-03" db="EMBL/GenBank/DDBJ databases">
        <title>Pediococcus and Lactobacillus from brewery environment - whole genome sequencing and assembly.</title>
        <authorList>
            <person name="Behr J."/>
            <person name="Geissler A.J."/>
            <person name="Vogel R.F."/>
        </authorList>
    </citation>
    <scope>NUCLEOTIDE SEQUENCE [LARGE SCALE GENOMIC DNA]</scope>
    <source>
        <strain evidence="4 5">TMW 1.1995</strain>
    </source>
</reference>
<sequence>MMPGRPRDANIETRTISATQELLQTHTPDNITIDLIAKQAGIAKSTIYRRYHSKDDIVVAALVAVKSMDLSDLPLTDLNETATIIADRFIAQYNNKTARVMLSTLFQTLNGNEKIAATYFQEHGIPQTDALAAVLSHFELKIEAAQLADLLIHYAIGVFLMESIENTPTTLKQGLHQLLAAYQ</sequence>
<gene>
    <name evidence="4" type="ORF">AYR63_03075</name>
</gene>
<dbReference type="SUPFAM" id="SSF46689">
    <property type="entry name" value="Homeodomain-like"/>
    <property type="match status" value="1"/>
</dbReference>
<dbReference type="Pfam" id="PF00440">
    <property type="entry name" value="TetR_N"/>
    <property type="match status" value="1"/>
</dbReference>
<evidence type="ECO:0000256" key="2">
    <source>
        <dbReference type="PROSITE-ProRule" id="PRU00335"/>
    </source>
</evidence>
<dbReference type="EMBL" id="CP014924">
    <property type="protein sequence ID" value="ANZ66222.1"/>
    <property type="molecule type" value="Genomic_DNA"/>
</dbReference>
<evidence type="ECO:0000259" key="3">
    <source>
        <dbReference type="PROSITE" id="PS50977"/>
    </source>
</evidence>
<evidence type="ECO:0000256" key="1">
    <source>
        <dbReference type="ARBA" id="ARBA00023125"/>
    </source>
</evidence>
<accession>A0A1B2IW07</accession>
<dbReference type="STRING" id="240427.AYR62_15405"/>
<dbReference type="OrthoDB" id="9810250at2"/>
<feature type="DNA-binding region" description="H-T-H motif" evidence="2">
    <location>
        <begin position="32"/>
        <end position="51"/>
    </location>
</feature>
<evidence type="ECO:0000313" key="5">
    <source>
        <dbReference type="Proteomes" id="UP000093267"/>
    </source>
</evidence>
<dbReference type="RefSeq" id="WP_054711595.1">
    <property type="nucleotide sequence ID" value="NZ_CP014912.1"/>
</dbReference>
<protein>
    <recommendedName>
        <fullName evidence="3">HTH tetR-type domain-containing protein</fullName>
    </recommendedName>
</protein>
<dbReference type="InterPro" id="IPR001647">
    <property type="entry name" value="HTH_TetR"/>
</dbReference>
<dbReference type="GO" id="GO:0003677">
    <property type="term" value="F:DNA binding"/>
    <property type="evidence" value="ECO:0007669"/>
    <property type="project" value="UniProtKB-UniRule"/>
</dbReference>
<feature type="domain" description="HTH tetR-type" evidence="3">
    <location>
        <begin position="9"/>
        <end position="69"/>
    </location>
</feature>
<organism evidence="4 5">
    <name type="scientific">Secundilactobacillus paracollinoides</name>
    <dbReference type="NCBI Taxonomy" id="240427"/>
    <lineage>
        <taxon>Bacteria</taxon>
        <taxon>Bacillati</taxon>
        <taxon>Bacillota</taxon>
        <taxon>Bacilli</taxon>
        <taxon>Lactobacillales</taxon>
        <taxon>Lactobacillaceae</taxon>
        <taxon>Secundilactobacillus</taxon>
    </lineage>
</organism>
<dbReference type="Proteomes" id="UP000093267">
    <property type="component" value="Chromosome"/>
</dbReference>
<dbReference type="Gene3D" id="1.10.357.10">
    <property type="entry name" value="Tetracycline Repressor, domain 2"/>
    <property type="match status" value="1"/>
</dbReference>
<keyword evidence="5" id="KW-1185">Reference proteome</keyword>
<name>A0A1B2IW07_9LACO</name>
<evidence type="ECO:0000313" key="4">
    <source>
        <dbReference type="EMBL" id="ANZ66222.1"/>
    </source>
</evidence>
<dbReference type="PROSITE" id="PS50977">
    <property type="entry name" value="HTH_TETR_2"/>
    <property type="match status" value="1"/>
</dbReference>
<dbReference type="InterPro" id="IPR009057">
    <property type="entry name" value="Homeodomain-like_sf"/>
</dbReference>
<keyword evidence="1 2" id="KW-0238">DNA-binding</keyword>
<proteinExistence type="predicted"/>